<dbReference type="Proteomes" id="UP000198816">
    <property type="component" value="Unassembled WGS sequence"/>
</dbReference>
<gene>
    <name evidence="7" type="ORF">SAMN05421783_12445</name>
</gene>
<dbReference type="RefSeq" id="WP_093036434.1">
    <property type="nucleotide sequence ID" value="NZ_FNNZ01000024.1"/>
</dbReference>
<dbReference type="GO" id="GO:0005886">
    <property type="term" value="C:plasma membrane"/>
    <property type="evidence" value="ECO:0007669"/>
    <property type="project" value="UniProtKB-SubCell"/>
</dbReference>
<reference evidence="8" key="1">
    <citation type="submission" date="2016-10" db="EMBL/GenBank/DDBJ databases">
        <authorList>
            <person name="Varghese N."/>
            <person name="Submissions S."/>
        </authorList>
    </citation>
    <scope>NUCLEOTIDE SEQUENCE [LARGE SCALE GENOMIC DNA]</scope>
    <source>
        <strain evidence="8">DSM 217</strain>
    </source>
</reference>
<evidence type="ECO:0000313" key="8">
    <source>
        <dbReference type="Proteomes" id="UP000198816"/>
    </source>
</evidence>
<comment type="subcellular location">
    <subcellularLocation>
        <location evidence="1">Cell membrane</location>
        <topology evidence="1">Multi-pass membrane protein</topology>
    </subcellularLocation>
</comment>
<dbReference type="InterPro" id="IPR005598">
    <property type="entry name" value="ATP_synth_I"/>
</dbReference>
<evidence type="ECO:0000256" key="2">
    <source>
        <dbReference type="ARBA" id="ARBA00022475"/>
    </source>
</evidence>
<evidence type="ECO:0000256" key="5">
    <source>
        <dbReference type="ARBA" id="ARBA00023136"/>
    </source>
</evidence>
<dbReference type="Pfam" id="PF03899">
    <property type="entry name" value="ATP-synt_I"/>
    <property type="match status" value="1"/>
</dbReference>
<dbReference type="AlphaFoldDB" id="A0A1H3BDM4"/>
<evidence type="ECO:0000256" key="4">
    <source>
        <dbReference type="ARBA" id="ARBA00022989"/>
    </source>
</evidence>
<keyword evidence="3 6" id="KW-0812">Transmembrane</keyword>
<keyword evidence="8" id="KW-1185">Reference proteome</keyword>
<feature type="transmembrane region" description="Helical" evidence="6">
    <location>
        <begin position="12"/>
        <end position="32"/>
    </location>
</feature>
<evidence type="ECO:0000256" key="6">
    <source>
        <dbReference type="SAM" id="Phobius"/>
    </source>
</evidence>
<proteinExistence type="predicted"/>
<dbReference type="EMBL" id="FNNZ01000024">
    <property type="protein sequence ID" value="SDX40053.1"/>
    <property type="molecule type" value="Genomic_DNA"/>
</dbReference>
<evidence type="ECO:0000256" key="1">
    <source>
        <dbReference type="ARBA" id="ARBA00004651"/>
    </source>
</evidence>
<sequence length="126" mass="13472">MHQPDTLQAKRVLKLQSLLGLASVVFALPFGVSVAVSVLVGAGSCLVANALFAALVFRGYRAREPARLVMRIYGAEILKIVLILGLFTIAFVTLDDLNLPVLLGAYLAVQVIPTLIAAQTPERTTK</sequence>
<accession>A0A1H3BDM4</accession>
<keyword evidence="4 6" id="KW-1133">Transmembrane helix</keyword>
<keyword evidence="5 6" id="KW-0472">Membrane</keyword>
<feature type="transmembrane region" description="Helical" evidence="6">
    <location>
        <begin position="99"/>
        <end position="118"/>
    </location>
</feature>
<dbReference type="STRING" id="1058.SAMN05421783_12445"/>
<organism evidence="7 8">
    <name type="scientific">Thiocapsa roseopersicina</name>
    <dbReference type="NCBI Taxonomy" id="1058"/>
    <lineage>
        <taxon>Bacteria</taxon>
        <taxon>Pseudomonadati</taxon>
        <taxon>Pseudomonadota</taxon>
        <taxon>Gammaproteobacteria</taxon>
        <taxon>Chromatiales</taxon>
        <taxon>Chromatiaceae</taxon>
        <taxon>Thiocapsa</taxon>
    </lineage>
</organism>
<name>A0A1H3BDM4_THIRO</name>
<dbReference type="OrthoDB" id="5769704at2"/>
<keyword evidence="2" id="KW-1003">Cell membrane</keyword>
<evidence type="ECO:0000256" key="3">
    <source>
        <dbReference type="ARBA" id="ARBA00022692"/>
    </source>
</evidence>
<feature type="transmembrane region" description="Helical" evidence="6">
    <location>
        <begin position="38"/>
        <end position="60"/>
    </location>
</feature>
<protein>
    <submittedName>
        <fullName evidence="7">ATP synthase protein I</fullName>
    </submittedName>
</protein>
<feature type="transmembrane region" description="Helical" evidence="6">
    <location>
        <begin position="72"/>
        <end position="93"/>
    </location>
</feature>
<evidence type="ECO:0000313" key="7">
    <source>
        <dbReference type="EMBL" id="SDX40053.1"/>
    </source>
</evidence>